<sequence length="63" mass="6978">MDFHVVGAVAGEAVELMDDAESDSGSGDERQHLLQPITIRRPRRLTRVNKLPHDARAEFVGLP</sequence>
<protein>
    <submittedName>
        <fullName evidence="1">Uncharacterized protein</fullName>
    </submittedName>
</protein>
<dbReference type="EMBL" id="CP025570">
    <property type="protein sequence ID" value="AZZ38421.1"/>
    <property type="molecule type" value="Genomic_DNA"/>
</dbReference>
<evidence type="ECO:0000313" key="2">
    <source>
        <dbReference type="Proteomes" id="UP000285875"/>
    </source>
</evidence>
<reference evidence="2" key="1">
    <citation type="submission" date="2017-12" db="EMBL/GenBank/DDBJ databases">
        <title>Whole genome sequencing of Acidipropionibacterium jensenii strains JS279 and JS280.</title>
        <authorList>
            <person name="Deptula P."/>
            <person name="Laine P."/>
            <person name="Smolander O.-P."/>
            <person name="Paulin L."/>
            <person name="Auvinen P."/>
            <person name="Varmanen P."/>
        </authorList>
    </citation>
    <scope>NUCLEOTIDE SEQUENCE [LARGE SCALE GENOMIC DNA]</scope>
    <source>
        <strain evidence="2">JS280</strain>
    </source>
</reference>
<gene>
    <name evidence="1" type="ORF">C0Z10_00125</name>
</gene>
<accession>A0A3T0RWP9</accession>
<proteinExistence type="predicted"/>
<evidence type="ECO:0000313" key="1">
    <source>
        <dbReference type="EMBL" id="AZZ38421.1"/>
    </source>
</evidence>
<organism evidence="1 2">
    <name type="scientific">Acidipropionibacterium jensenii</name>
    <dbReference type="NCBI Taxonomy" id="1749"/>
    <lineage>
        <taxon>Bacteria</taxon>
        <taxon>Bacillati</taxon>
        <taxon>Actinomycetota</taxon>
        <taxon>Actinomycetes</taxon>
        <taxon>Propionibacteriales</taxon>
        <taxon>Propionibacteriaceae</taxon>
        <taxon>Acidipropionibacterium</taxon>
    </lineage>
</organism>
<dbReference type="Proteomes" id="UP000285875">
    <property type="component" value="Chromosome"/>
</dbReference>
<name>A0A3T0RWP9_9ACTN</name>
<dbReference type="KEGG" id="aji:C0Z10_00125"/>
<dbReference type="AlphaFoldDB" id="A0A3T0RWP9"/>